<dbReference type="Proteomes" id="UP000316726">
    <property type="component" value="Chromosome 5"/>
</dbReference>
<dbReference type="GO" id="GO:0032040">
    <property type="term" value="C:small-subunit processome"/>
    <property type="evidence" value="ECO:0007669"/>
    <property type="project" value="TreeGrafter"/>
</dbReference>
<evidence type="ECO:0000259" key="4">
    <source>
        <dbReference type="Pfam" id="PF03914"/>
    </source>
</evidence>
<accession>A0A5B8MKE2</accession>
<dbReference type="InterPro" id="IPR005612">
    <property type="entry name" value="CCAAT-binding_factor"/>
</dbReference>
<feature type="domain" description="CCAAT-binding factor" evidence="4">
    <location>
        <begin position="343"/>
        <end position="489"/>
    </location>
</feature>
<evidence type="ECO:0000313" key="6">
    <source>
        <dbReference type="Proteomes" id="UP000316726"/>
    </source>
</evidence>
<keyword evidence="3" id="KW-0812">Transmembrane</keyword>
<sequence>MAGQRSRRSSEGEPRWERARRDLLEDPVKNANECGFLVSHLEGLVEAVLKNGDDDGNKEEDKGTRSEVVSIVETLQKYFEGVQANEFLRKSESEASAKFLDWNKEQIKVYQRTLRRCCESRYTPAALRAETIFAVLDSIKLEHGKRFQVENLDFILRLVCCGDQLSQLLLEILGSEYFKYADVAYYSMKYLARLCSELKTEEDRQEDAMCNVFDLLRTLTGVVRNFLDADEGKALEEQPCLTRGGAGGEGGEDGEKEDEGDVEDGGEGAEGFRKKLPLYLQEKAMKHKFTQVWLSFLRLNLPAHILKRSLTMLPEEIIPLMTTPILLSDILTNAVDQKGLVGILALHGLFILVVEHGLEYPNFYRKLYNMLTISTFLTKYRAKFYRLVDTFLSTPLIPAYVVAAFIKRFARLAIQAPPHGALLAMTFVFNLVRRHPSCVILLEGKDASDPHPDPYDAAEQDPAKACALESSLWELETLKSHYHHEVQRFVLVFKRDFTKRNKFTEIDIEKFVARSYDETFSRENTKRLKLCGVRLPGKEGQKLF</sequence>
<organism evidence="5 6">
    <name type="scientific">Chloropicon primus</name>
    <dbReference type="NCBI Taxonomy" id="1764295"/>
    <lineage>
        <taxon>Eukaryota</taxon>
        <taxon>Viridiplantae</taxon>
        <taxon>Chlorophyta</taxon>
        <taxon>Chloropicophyceae</taxon>
        <taxon>Chloropicales</taxon>
        <taxon>Chloropicaceae</taxon>
        <taxon>Chloropicon</taxon>
    </lineage>
</organism>
<gene>
    <name evidence="5" type="ORF">A3770_05p36160</name>
</gene>
<keyword evidence="3" id="KW-0472">Membrane</keyword>
<dbReference type="PANTHER" id="PTHR12455:SF0">
    <property type="entry name" value="NUCLEOLAR COMPLEX PROTEIN 4 HOMOLOG"/>
    <property type="match status" value="1"/>
</dbReference>
<evidence type="ECO:0000256" key="3">
    <source>
        <dbReference type="SAM" id="Phobius"/>
    </source>
</evidence>
<dbReference type="EMBL" id="CP031038">
    <property type="protein sequence ID" value="QDZ21098.1"/>
    <property type="molecule type" value="Genomic_DNA"/>
</dbReference>
<dbReference type="GO" id="GO:0042254">
    <property type="term" value="P:ribosome biogenesis"/>
    <property type="evidence" value="ECO:0007669"/>
    <property type="project" value="InterPro"/>
</dbReference>
<dbReference type="OrthoDB" id="10263185at2759"/>
<evidence type="ECO:0000256" key="2">
    <source>
        <dbReference type="SAM" id="MobiDB-lite"/>
    </source>
</evidence>
<keyword evidence="6" id="KW-1185">Reference proteome</keyword>
<keyword evidence="3" id="KW-1133">Transmembrane helix</keyword>
<proteinExistence type="inferred from homology"/>
<dbReference type="AlphaFoldDB" id="A0A5B8MKE2"/>
<feature type="compositionally biased region" description="Acidic residues" evidence="2">
    <location>
        <begin position="250"/>
        <end position="267"/>
    </location>
</feature>
<dbReference type="STRING" id="1764295.A0A5B8MKE2"/>
<feature type="region of interest" description="Disordered" evidence="2">
    <location>
        <begin position="238"/>
        <end position="269"/>
    </location>
</feature>
<dbReference type="InterPro" id="IPR027193">
    <property type="entry name" value="Noc4"/>
</dbReference>
<reference evidence="5 6" key="1">
    <citation type="submission" date="2018-07" db="EMBL/GenBank/DDBJ databases">
        <title>The complete nuclear genome of the prasinophyte Chloropicon primus (CCMP1205).</title>
        <authorList>
            <person name="Pombert J.-F."/>
            <person name="Otis C."/>
            <person name="Turmel M."/>
            <person name="Lemieux C."/>
        </authorList>
    </citation>
    <scope>NUCLEOTIDE SEQUENCE [LARGE SCALE GENOMIC DNA]</scope>
    <source>
        <strain evidence="5 6">CCMP1205</strain>
    </source>
</reference>
<dbReference type="PANTHER" id="PTHR12455">
    <property type="entry name" value="NUCLEOLAR COMPLEX PROTEIN 4"/>
    <property type="match status" value="1"/>
</dbReference>
<evidence type="ECO:0000313" key="5">
    <source>
        <dbReference type="EMBL" id="QDZ21098.1"/>
    </source>
</evidence>
<protein>
    <submittedName>
        <fullName evidence="5">Nucleolar complex protein 4</fullName>
    </submittedName>
</protein>
<feature type="transmembrane region" description="Helical" evidence="3">
    <location>
        <begin position="341"/>
        <end position="363"/>
    </location>
</feature>
<evidence type="ECO:0000256" key="1">
    <source>
        <dbReference type="ARBA" id="ARBA00007797"/>
    </source>
</evidence>
<dbReference type="Pfam" id="PF03914">
    <property type="entry name" value="CBF"/>
    <property type="match status" value="1"/>
</dbReference>
<name>A0A5B8MKE2_9CHLO</name>
<comment type="similarity">
    <text evidence="1">Belongs to the CBF/MAK21 family.</text>
</comment>
<dbReference type="GO" id="GO:0030692">
    <property type="term" value="C:Noc4p-Nop14p complex"/>
    <property type="evidence" value="ECO:0007669"/>
    <property type="project" value="TreeGrafter"/>
</dbReference>
<feature type="transmembrane region" description="Helical" evidence="3">
    <location>
        <begin position="384"/>
        <end position="406"/>
    </location>
</feature>